<dbReference type="PROSITE" id="PS00916">
    <property type="entry name" value="PI3_4_KINASE_2"/>
    <property type="match status" value="1"/>
</dbReference>
<dbReference type="GO" id="GO:0046854">
    <property type="term" value="P:phosphatidylinositol phosphate biosynthetic process"/>
    <property type="evidence" value="ECO:0007669"/>
    <property type="project" value="InterPro"/>
</dbReference>
<evidence type="ECO:0000313" key="9">
    <source>
        <dbReference type="Proteomes" id="UP000187209"/>
    </source>
</evidence>
<keyword evidence="4" id="KW-0418">Kinase</keyword>
<proteinExistence type="predicted"/>
<dbReference type="EC" id="2.7.1.67" evidence="2"/>
<dbReference type="InterPro" id="IPR018936">
    <property type="entry name" value="PI3/4_kinase_CS"/>
</dbReference>
<dbReference type="Pfam" id="PF21245">
    <property type="entry name" value="PI4KB-PIK1_PIK"/>
    <property type="match status" value="1"/>
</dbReference>
<feature type="compositionally biased region" description="Basic and acidic residues" evidence="5">
    <location>
        <begin position="312"/>
        <end position="322"/>
    </location>
</feature>
<evidence type="ECO:0000256" key="1">
    <source>
        <dbReference type="ARBA" id="ARBA00001686"/>
    </source>
</evidence>
<feature type="domain" description="PI3K/PI4K catalytic" evidence="6">
    <location>
        <begin position="344"/>
        <end position="607"/>
    </location>
</feature>
<dbReference type="EMBL" id="MPUH01000649">
    <property type="protein sequence ID" value="OMJ76120.1"/>
    <property type="molecule type" value="Genomic_DNA"/>
</dbReference>
<dbReference type="Gene3D" id="3.30.1010.10">
    <property type="entry name" value="Phosphatidylinositol 3-kinase Catalytic Subunit, Chain A, domain 4"/>
    <property type="match status" value="1"/>
</dbReference>
<evidence type="ECO:0000259" key="7">
    <source>
        <dbReference type="PROSITE" id="PS51545"/>
    </source>
</evidence>
<protein>
    <recommendedName>
        <fullName evidence="2">1-phosphatidylinositol 4-kinase</fullName>
        <ecNumber evidence="2">2.7.1.67</ecNumber>
    </recommendedName>
</protein>
<comment type="catalytic activity">
    <reaction evidence="1">
        <text>a 1,2-diacyl-sn-glycero-3-phospho-(1D-myo-inositol) + ATP = a 1,2-diacyl-sn-glycero-3-phospho-(1D-myo-inositol 4-phosphate) + ADP + H(+)</text>
        <dbReference type="Rhea" id="RHEA:19877"/>
        <dbReference type="ChEBI" id="CHEBI:15378"/>
        <dbReference type="ChEBI" id="CHEBI:30616"/>
        <dbReference type="ChEBI" id="CHEBI:57880"/>
        <dbReference type="ChEBI" id="CHEBI:58178"/>
        <dbReference type="ChEBI" id="CHEBI:456216"/>
        <dbReference type="EC" id="2.7.1.67"/>
    </reaction>
</comment>
<dbReference type="InterPro" id="IPR057754">
    <property type="entry name" value="PI4-kinase_beta/PIK1_cat"/>
</dbReference>
<dbReference type="PANTHER" id="PTHR10048">
    <property type="entry name" value="PHOSPHATIDYLINOSITOL KINASE"/>
    <property type="match status" value="1"/>
</dbReference>
<dbReference type="InterPro" id="IPR000403">
    <property type="entry name" value="PI3/4_kinase_cat_dom"/>
</dbReference>
<dbReference type="Gene3D" id="1.10.1070.11">
    <property type="entry name" value="Phosphatidylinositol 3-/4-kinase, catalytic domain"/>
    <property type="match status" value="1"/>
</dbReference>
<dbReference type="PANTHER" id="PTHR10048:SF22">
    <property type="entry name" value="PHOSPHATIDYLINOSITOL 4-KINASE BETA"/>
    <property type="match status" value="1"/>
</dbReference>
<dbReference type="SMART" id="SM00146">
    <property type="entry name" value="PI3Kc"/>
    <property type="match status" value="1"/>
</dbReference>
<organism evidence="8 9">
    <name type="scientific">Stentor coeruleus</name>
    <dbReference type="NCBI Taxonomy" id="5963"/>
    <lineage>
        <taxon>Eukaryota</taxon>
        <taxon>Sar</taxon>
        <taxon>Alveolata</taxon>
        <taxon>Ciliophora</taxon>
        <taxon>Postciliodesmatophora</taxon>
        <taxon>Heterotrichea</taxon>
        <taxon>Heterotrichida</taxon>
        <taxon>Stentoridae</taxon>
        <taxon>Stentor</taxon>
    </lineage>
</organism>
<dbReference type="InterPro" id="IPR011009">
    <property type="entry name" value="Kinase-like_dom_sf"/>
</dbReference>
<dbReference type="AlphaFoldDB" id="A0A1R2BH90"/>
<gene>
    <name evidence="8" type="ORF">SteCoe_24562</name>
</gene>
<dbReference type="Pfam" id="PF00454">
    <property type="entry name" value="PI3_PI4_kinase"/>
    <property type="match status" value="1"/>
</dbReference>
<dbReference type="PROSITE" id="PS50290">
    <property type="entry name" value="PI3_4_KINASE_3"/>
    <property type="match status" value="1"/>
</dbReference>
<reference evidence="8 9" key="1">
    <citation type="submission" date="2016-11" db="EMBL/GenBank/DDBJ databases">
        <title>The macronuclear genome of Stentor coeruleus: a giant cell with tiny introns.</title>
        <authorList>
            <person name="Slabodnick M."/>
            <person name="Ruby J.G."/>
            <person name="Reiff S.B."/>
            <person name="Swart E.C."/>
            <person name="Gosai S."/>
            <person name="Prabakaran S."/>
            <person name="Witkowska E."/>
            <person name="Larue G.E."/>
            <person name="Fisher S."/>
            <person name="Freeman R.M."/>
            <person name="Gunawardena J."/>
            <person name="Chu W."/>
            <person name="Stover N.A."/>
            <person name="Gregory B.D."/>
            <person name="Nowacki M."/>
            <person name="Derisi J."/>
            <person name="Roy S.W."/>
            <person name="Marshall W.F."/>
            <person name="Sood P."/>
        </authorList>
    </citation>
    <scope>NUCLEOTIDE SEQUENCE [LARGE SCALE GENOMIC DNA]</scope>
    <source>
        <strain evidence="8">WM001</strain>
    </source>
</reference>
<comment type="caution">
    <text evidence="8">The sequence shown here is derived from an EMBL/GenBank/DDBJ whole genome shotgun (WGS) entry which is preliminary data.</text>
</comment>
<dbReference type="PROSITE" id="PS51545">
    <property type="entry name" value="PIK_HELICAL"/>
    <property type="match status" value="1"/>
</dbReference>
<dbReference type="FunFam" id="1.10.1070.11:FF:000016">
    <property type="entry name" value="PIK1p Phosphatidylinositol 4-kinase"/>
    <property type="match status" value="1"/>
</dbReference>
<dbReference type="InterPro" id="IPR001263">
    <property type="entry name" value="PI3K_accessory_dom"/>
</dbReference>
<feature type="region of interest" description="Disordered" evidence="5">
    <location>
        <begin position="312"/>
        <end position="332"/>
    </location>
</feature>
<name>A0A1R2BH90_9CILI</name>
<accession>A0A1R2BH90</accession>
<sequence length="622" mass="73121">MSNEGSLLRLFNYEGFTLEMLLEYLYKREEDGVISFLINKLYDYPACDIEFYIPQIVNMYFYKPKCGEIERLLLRNSIDSHAFALTLHHNLSAFAEDCNPELKEKAQSFIENLDMTIVNAALPKQTSERPPPHFYNLVSDFTELDGFNRKTIRSQYYTYQLKMINLLCKISVGLNQIPLEERDEKLKFWLESVEDTLSDTRKKYRNHPEPVRRLFRGPIINFKFHNLEDKDEMQIVRIHNQKSMCFCTKARVPYKIVYETISLKEEGINDSNSVHVINDEAIEEMNTVDVEQINKLVHKETRFEGYNEYVEEAEKNPDERPSPRLSLNDNTLSSSESVWGESWEDMEKKIRESSPWGKYSTWKIRGLIVKGLDDLRQEYLAMQFIMKMKKIFEEALLSIYLRSYEIEIISNYMGMIEYIPNTLSLHSIKKTYKNYSTLQNFFIENWPNTYEEAQRNFIQSMAGYSLACYVLNIKDRHNANILLDSLGHIIHIDFGFFLIISPGGNIGFESAPFKLTGEMIEVMGGIDGEMFGYFKILLLQGFLELRKHADELLLILKMMGPGNNLPCLREFERAENELRERLRLTYTDEKCFQFIEDLVNAAQNNWRTLKYDDFQYLTNGIL</sequence>
<dbReference type="InterPro" id="IPR049160">
    <property type="entry name" value="PI4KB-PIK1_PIK"/>
</dbReference>
<evidence type="ECO:0000256" key="5">
    <source>
        <dbReference type="SAM" id="MobiDB-lite"/>
    </source>
</evidence>
<dbReference type="GO" id="GO:0016020">
    <property type="term" value="C:membrane"/>
    <property type="evidence" value="ECO:0007669"/>
    <property type="project" value="TreeGrafter"/>
</dbReference>
<dbReference type="GO" id="GO:0004430">
    <property type="term" value="F:1-phosphatidylinositol 4-kinase activity"/>
    <property type="evidence" value="ECO:0007669"/>
    <property type="project" value="UniProtKB-EC"/>
</dbReference>
<dbReference type="InterPro" id="IPR015433">
    <property type="entry name" value="PI3/4_kinase"/>
</dbReference>
<dbReference type="GO" id="GO:0048015">
    <property type="term" value="P:phosphatidylinositol-mediated signaling"/>
    <property type="evidence" value="ECO:0007669"/>
    <property type="project" value="TreeGrafter"/>
</dbReference>
<dbReference type="Proteomes" id="UP000187209">
    <property type="component" value="Unassembled WGS sequence"/>
</dbReference>
<dbReference type="GO" id="GO:0005737">
    <property type="term" value="C:cytoplasm"/>
    <property type="evidence" value="ECO:0007669"/>
    <property type="project" value="TreeGrafter"/>
</dbReference>
<dbReference type="InterPro" id="IPR036940">
    <property type="entry name" value="PI3/4_kinase_cat_sf"/>
</dbReference>
<keyword evidence="3" id="KW-0808">Transferase</keyword>
<evidence type="ECO:0000256" key="3">
    <source>
        <dbReference type="ARBA" id="ARBA00022679"/>
    </source>
</evidence>
<dbReference type="OrthoDB" id="10264149at2759"/>
<evidence type="ECO:0000313" key="8">
    <source>
        <dbReference type="EMBL" id="OMJ76120.1"/>
    </source>
</evidence>
<keyword evidence="9" id="KW-1185">Reference proteome</keyword>
<evidence type="ECO:0000256" key="2">
    <source>
        <dbReference type="ARBA" id="ARBA00012169"/>
    </source>
</evidence>
<dbReference type="CDD" id="cd05168">
    <property type="entry name" value="PI4Kc_III_beta"/>
    <property type="match status" value="1"/>
</dbReference>
<dbReference type="SUPFAM" id="SSF56112">
    <property type="entry name" value="Protein kinase-like (PK-like)"/>
    <property type="match status" value="1"/>
</dbReference>
<feature type="domain" description="PIK helical" evidence="7">
    <location>
        <begin position="1"/>
        <end position="116"/>
    </location>
</feature>
<evidence type="ECO:0000259" key="6">
    <source>
        <dbReference type="PROSITE" id="PS50290"/>
    </source>
</evidence>
<evidence type="ECO:0000256" key="4">
    <source>
        <dbReference type="ARBA" id="ARBA00022777"/>
    </source>
</evidence>
<dbReference type="PROSITE" id="PS00915">
    <property type="entry name" value="PI3_4_KINASE_1"/>
    <property type="match status" value="1"/>
</dbReference>